<dbReference type="Proteomes" id="UP000247409">
    <property type="component" value="Unassembled WGS sequence"/>
</dbReference>
<comment type="caution">
    <text evidence="7">The sequence shown here is derived from an EMBL/GenBank/DDBJ whole genome shotgun (WGS) entry which is preliminary data.</text>
</comment>
<reference evidence="7 8" key="1">
    <citation type="journal article" date="2018" name="Mol. Biol. Evol.">
        <title>Analysis of the draft genome of the red seaweed Gracilariopsis chorda provides insights into genome size evolution in Rhodophyta.</title>
        <authorList>
            <person name="Lee J."/>
            <person name="Yang E.C."/>
            <person name="Graf L."/>
            <person name="Yang J.H."/>
            <person name="Qiu H."/>
            <person name="Zel Zion U."/>
            <person name="Chan C.X."/>
            <person name="Stephens T.G."/>
            <person name="Weber A.P.M."/>
            <person name="Boo G.H."/>
            <person name="Boo S.M."/>
            <person name="Kim K.M."/>
            <person name="Shin Y."/>
            <person name="Jung M."/>
            <person name="Lee S.J."/>
            <person name="Yim H.S."/>
            <person name="Lee J.H."/>
            <person name="Bhattacharya D."/>
            <person name="Yoon H.S."/>
        </authorList>
    </citation>
    <scope>NUCLEOTIDE SEQUENCE [LARGE SCALE GENOMIC DNA]</scope>
    <source>
        <strain evidence="7 8">SKKU-2015</strain>
        <tissue evidence="7">Whole body</tissue>
    </source>
</reference>
<feature type="transmembrane region" description="Helical" evidence="5">
    <location>
        <begin position="78"/>
        <end position="95"/>
    </location>
</feature>
<evidence type="ECO:0000256" key="1">
    <source>
        <dbReference type="ARBA" id="ARBA00004141"/>
    </source>
</evidence>
<evidence type="ECO:0000259" key="6">
    <source>
        <dbReference type="Pfam" id="PF03151"/>
    </source>
</evidence>
<dbReference type="Pfam" id="PF03151">
    <property type="entry name" value="TPT"/>
    <property type="match status" value="1"/>
</dbReference>
<name>A0A2V3J3B2_9FLOR</name>
<evidence type="ECO:0000313" key="7">
    <source>
        <dbReference type="EMBL" id="PXF48931.1"/>
    </source>
</evidence>
<dbReference type="EMBL" id="NBIV01000010">
    <property type="protein sequence ID" value="PXF48931.1"/>
    <property type="molecule type" value="Genomic_DNA"/>
</dbReference>
<keyword evidence="8" id="KW-1185">Reference proteome</keyword>
<protein>
    <submittedName>
        <fullName evidence="7">GDP-mannose transporter GONST2</fullName>
    </submittedName>
</protein>
<dbReference type="InterPro" id="IPR050186">
    <property type="entry name" value="TPT_transporter"/>
</dbReference>
<comment type="subcellular location">
    <subcellularLocation>
        <location evidence="1">Membrane</location>
        <topology evidence="1">Multi-pass membrane protein</topology>
    </subcellularLocation>
</comment>
<dbReference type="PANTHER" id="PTHR11132">
    <property type="entry name" value="SOLUTE CARRIER FAMILY 35"/>
    <property type="match status" value="1"/>
</dbReference>
<dbReference type="GO" id="GO:0016020">
    <property type="term" value="C:membrane"/>
    <property type="evidence" value="ECO:0007669"/>
    <property type="project" value="UniProtKB-SubCell"/>
</dbReference>
<evidence type="ECO:0000313" key="8">
    <source>
        <dbReference type="Proteomes" id="UP000247409"/>
    </source>
</evidence>
<sequence>MNKIVFSHSHFHFPWFTLAFQNLISIVVILCSRRMGYTSAGTLSRSLVRSMPIPIMYFVFFIFTNAQSLRYVNLPVLTVWKSLGPMFVTLFERFYFGDRFSLKVYLSMLLIVLSAFVTAINDLEYSTIGYAWAALNVLSNVAYLASLRIYLRDPDVSALDKTFHSNLLSIIPIIPMAVLSGEVPSVFKALLNRSPMFQMSYMLSGVLTTAVCASAFWTISVTNGSTLSFIGGFNKVPIILFSLFLFDMSISPAGWAGVTLGVLAGIVFVQTKSLQSRDGSTAIKDKLSIDDEKELVVKTSGVEAGVSSPSSIQSIPKR</sequence>
<feature type="transmembrane region" description="Helical" evidence="5">
    <location>
        <begin position="102"/>
        <end position="120"/>
    </location>
</feature>
<gene>
    <name evidence="7" type="ORF">BWQ96_01273</name>
</gene>
<feature type="transmembrane region" description="Helical" evidence="5">
    <location>
        <begin position="226"/>
        <end position="246"/>
    </location>
</feature>
<dbReference type="OrthoDB" id="417037at2759"/>
<accession>A0A2V3J3B2</accession>
<proteinExistence type="predicted"/>
<feature type="transmembrane region" description="Helical" evidence="5">
    <location>
        <begin position="163"/>
        <end position="181"/>
    </location>
</feature>
<keyword evidence="4 5" id="KW-0472">Membrane</keyword>
<evidence type="ECO:0000256" key="3">
    <source>
        <dbReference type="ARBA" id="ARBA00022989"/>
    </source>
</evidence>
<feature type="transmembrane region" description="Helical" evidence="5">
    <location>
        <begin position="53"/>
        <end position="72"/>
    </location>
</feature>
<dbReference type="InterPro" id="IPR037185">
    <property type="entry name" value="EmrE-like"/>
</dbReference>
<evidence type="ECO:0000256" key="4">
    <source>
        <dbReference type="ARBA" id="ARBA00023136"/>
    </source>
</evidence>
<dbReference type="SUPFAM" id="SSF103481">
    <property type="entry name" value="Multidrug resistance efflux transporter EmrE"/>
    <property type="match status" value="2"/>
</dbReference>
<organism evidence="7 8">
    <name type="scientific">Gracilariopsis chorda</name>
    <dbReference type="NCBI Taxonomy" id="448386"/>
    <lineage>
        <taxon>Eukaryota</taxon>
        <taxon>Rhodophyta</taxon>
        <taxon>Florideophyceae</taxon>
        <taxon>Rhodymeniophycidae</taxon>
        <taxon>Gracilariales</taxon>
        <taxon>Gracilariaceae</taxon>
        <taxon>Gracilariopsis</taxon>
    </lineage>
</organism>
<feature type="domain" description="Sugar phosphate transporter" evidence="6">
    <location>
        <begin position="1"/>
        <end position="263"/>
    </location>
</feature>
<evidence type="ECO:0000256" key="2">
    <source>
        <dbReference type="ARBA" id="ARBA00022692"/>
    </source>
</evidence>
<evidence type="ECO:0000256" key="5">
    <source>
        <dbReference type="SAM" id="Phobius"/>
    </source>
</evidence>
<feature type="transmembrane region" description="Helical" evidence="5">
    <location>
        <begin position="252"/>
        <end position="269"/>
    </location>
</feature>
<keyword evidence="3 5" id="KW-1133">Transmembrane helix</keyword>
<feature type="transmembrane region" description="Helical" evidence="5">
    <location>
        <begin position="201"/>
        <end position="219"/>
    </location>
</feature>
<feature type="transmembrane region" description="Helical" evidence="5">
    <location>
        <begin position="12"/>
        <end position="32"/>
    </location>
</feature>
<dbReference type="InterPro" id="IPR004853">
    <property type="entry name" value="Sugar_P_trans_dom"/>
</dbReference>
<feature type="transmembrane region" description="Helical" evidence="5">
    <location>
        <begin position="132"/>
        <end position="151"/>
    </location>
</feature>
<dbReference type="Gene3D" id="1.10.3730.20">
    <property type="match status" value="1"/>
</dbReference>
<dbReference type="AlphaFoldDB" id="A0A2V3J3B2"/>
<keyword evidence="2 5" id="KW-0812">Transmembrane</keyword>